<evidence type="ECO:0000313" key="5">
    <source>
        <dbReference type="Proteomes" id="UP000758701"/>
    </source>
</evidence>
<evidence type="ECO:0000256" key="2">
    <source>
        <dbReference type="ARBA" id="ARBA00023163"/>
    </source>
</evidence>
<organism evidence="4 5">
    <name type="scientific">Streptomyces olivaceus</name>
    <dbReference type="NCBI Taxonomy" id="47716"/>
    <lineage>
        <taxon>Bacteria</taxon>
        <taxon>Bacillati</taxon>
        <taxon>Actinomycetota</taxon>
        <taxon>Actinomycetes</taxon>
        <taxon>Kitasatosporales</taxon>
        <taxon>Streptomycetaceae</taxon>
        <taxon>Streptomyces</taxon>
    </lineage>
</organism>
<accession>A0ABS7W7C3</accession>
<reference evidence="4 5" key="1">
    <citation type="submission" date="2021-06" db="EMBL/GenBank/DDBJ databases">
        <title>Ecological speciation of a Streptomyces species isolated from different habitats and geographic origins.</title>
        <authorList>
            <person name="Wang J."/>
        </authorList>
    </citation>
    <scope>NUCLEOTIDE SEQUENCE [LARGE SCALE GENOMIC DNA]</scope>
    <source>
        <strain evidence="4 5">FXJ8.012</strain>
    </source>
</reference>
<dbReference type="Pfam" id="PF13490">
    <property type="entry name" value="zf-HC2"/>
    <property type="match status" value="1"/>
</dbReference>
<evidence type="ECO:0000256" key="1">
    <source>
        <dbReference type="ARBA" id="ARBA00023015"/>
    </source>
</evidence>
<keyword evidence="5" id="KW-1185">Reference proteome</keyword>
<sequence length="76" mass="8376">MNCGDFVDSVTAFLDGAMDEATELRFLTHLTTCGDCETCFDQFRQTITILSELPEERLATAARNQLLGAFGALRRG</sequence>
<comment type="caution">
    <text evidence="4">The sequence shown here is derived from an EMBL/GenBank/DDBJ whole genome shotgun (WGS) entry which is preliminary data.</text>
</comment>
<dbReference type="InterPro" id="IPR041916">
    <property type="entry name" value="Anti_sigma_zinc_sf"/>
</dbReference>
<protein>
    <submittedName>
        <fullName evidence="4">Zf-HC2 domain-containing protein</fullName>
    </submittedName>
</protein>
<evidence type="ECO:0000259" key="3">
    <source>
        <dbReference type="Pfam" id="PF13490"/>
    </source>
</evidence>
<dbReference type="RefSeq" id="WP_224309750.1">
    <property type="nucleotide sequence ID" value="NZ_JAHSST010000008.1"/>
</dbReference>
<evidence type="ECO:0000313" key="4">
    <source>
        <dbReference type="EMBL" id="MBZ6153856.1"/>
    </source>
</evidence>
<dbReference type="Proteomes" id="UP000758701">
    <property type="component" value="Unassembled WGS sequence"/>
</dbReference>
<keyword evidence="2" id="KW-0804">Transcription</keyword>
<proteinExistence type="predicted"/>
<name>A0ABS7W7C3_STROV</name>
<feature type="domain" description="Putative zinc-finger" evidence="3">
    <location>
        <begin position="3"/>
        <end position="36"/>
    </location>
</feature>
<dbReference type="InterPro" id="IPR027383">
    <property type="entry name" value="Znf_put"/>
</dbReference>
<dbReference type="Gene3D" id="1.10.10.1320">
    <property type="entry name" value="Anti-sigma factor, zinc-finger domain"/>
    <property type="match status" value="1"/>
</dbReference>
<keyword evidence="1" id="KW-0805">Transcription regulation</keyword>
<gene>
    <name evidence="4" type="ORF">KVH32_22270</name>
</gene>
<dbReference type="EMBL" id="JAHSTP010000008">
    <property type="protein sequence ID" value="MBZ6153856.1"/>
    <property type="molecule type" value="Genomic_DNA"/>
</dbReference>